<proteinExistence type="predicted"/>
<accession>W1VEC9</accession>
<organism evidence="2 3">
    <name type="scientific">Actinomyces urogenitalis DORA_12</name>
    <dbReference type="NCBI Taxonomy" id="1403939"/>
    <lineage>
        <taxon>Bacteria</taxon>
        <taxon>Bacillati</taxon>
        <taxon>Actinomycetota</taxon>
        <taxon>Actinomycetes</taxon>
        <taxon>Actinomycetales</taxon>
        <taxon>Actinomycetaceae</taxon>
        <taxon>Actinomyces</taxon>
    </lineage>
</organism>
<sequence length="45" mass="4563">MSSLEELAQAVVPAGLPRLDAPEHTEPSSASGGLSQKNGICSLTL</sequence>
<evidence type="ECO:0000256" key="1">
    <source>
        <dbReference type="SAM" id="MobiDB-lite"/>
    </source>
</evidence>
<name>W1VEC9_9ACTO</name>
<feature type="compositionally biased region" description="Polar residues" evidence="1">
    <location>
        <begin position="27"/>
        <end position="45"/>
    </location>
</feature>
<comment type="caution">
    <text evidence="2">The sequence shown here is derived from an EMBL/GenBank/DDBJ whole genome shotgun (WGS) entry which is preliminary data.</text>
</comment>
<gene>
    <name evidence="2" type="ORF">Q605_AUC00703G0001</name>
</gene>
<dbReference type="EMBL" id="AZLV01000703">
    <property type="protein sequence ID" value="ETJ04358.1"/>
    <property type="molecule type" value="Genomic_DNA"/>
</dbReference>
<dbReference type="AlphaFoldDB" id="W1VEC9"/>
<feature type="region of interest" description="Disordered" evidence="1">
    <location>
        <begin position="12"/>
        <end position="45"/>
    </location>
</feature>
<feature type="non-terminal residue" evidence="2">
    <location>
        <position position="45"/>
    </location>
</feature>
<protein>
    <submittedName>
        <fullName evidence="2">Glycine dehydrogenase</fullName>
    </submittedName>
</protein>
<reference evidence="2 3" key="1">
    <citation type="submission" date="2013-12" db="EMBL/GenBank/DDBJ databases">
        <title>A Varibaculum cambriense genome reconstructed from a premature infant gut community with otherwise low bacterial novelty that shifts toward anaerobic metabolism during the third week of life.</title>
        <authorList>
            <person name="Brown C.T."/>
            <person name="Sharon I."/>
            <person name="Thomas B.C."/>
            <person name="Castelle C.J."/>
            <person name="Morowitz M.J."/>
            <person name="Banfield J.F."/>
        </authorList>
    </citation>
    <scope>NUCLEOTIDE SEQUENCE [LARGE SCALE GENOMIC DNA]</scope>
    <source>
        <strain evidence="3">DORA_12</strain>
    </source>
</reference>
<evidence type="ECO:0000313" key="2">
    <source>
        <dbReference type="EMBL" id="ETJ04358.1"/>
    </source>
</evidence>
<dbReference type="Proteomes" id="UP000018852">
    <property type="component" value="Unassembled WGS sequence"/>
</dbReference>
<evidence type="ECO:0000313" key="3">
    <source>
        <dbReference type="Proteomes" id="UP000018852"/>
    </source>
</evidence>